<protein>
    <submittedName>
        <fullName evidence="3">Uncharacterized protein</fullName>
    </submittedName>
</protein>
<evidence type="ECO:0000313" key="3">
    <source>
        <dbReference type="EMBL" id="KAK2178509.1"/>
    </source>
</evidence>
<comment type="caution">
    <text evidence="3">The sequence shown here is derived from an EMBL/GenBank/DDBJ whole genome shotgun (WGS) entry which is preliminary data.</text>
</comment>
<keyword evidence="2" id="KW-0812">Transmembrane</keyword>
<reference evidence="3" key="1">
    <citation type="journal article" date="2023" name="Mol. Biol. Evol.">
        <title>Third-Generation Sequencing Reveals the Adaptive Role of the Epigenome in Three Deep-Sea Polychaetes.</title>
        <authorList>
            <person name="Perez M."/>
            <person name="Aroh O."/>
            <person name="Sun Y."/>
            <person name="Lan Y."/>
            <person name="Juniper S.K."/>
            <person name="Young C.R."/>
            <person name="Angers B."/>
            <person name="Qian P.Y."/>
        </authorList>
    </citation>
    <scope>NUCLEOTIDE SEQUENCE</scope>
    <source>
        <strain evidence="3">R07B-5</strain>
    </source>
</reference>
<evidence type="ECO:0000256" key="1">
    <source>
        <dbReference type="SAM" id="MobiDB-lite"/>
    </source>
</evidence>
<feature type="transmembrane region" description="Helical" evidence="2">
    <location>
        <begin position="259"/>
        <end position="284"/>
    </location>
</feature>
<evidence type="ECO:0000313" key="4">
    <source>
        <dbReference type="Proteomes" id="UP001209878"/>
    </source>
</evidence>
<dbReference type="EMBL" id="JAODUO010000541">
    <property type="protein sequence ID" value="KAK2178509.1"/>
    <property type="molecule type" value="Genomic_DNA"/>
</dbReference>
<keyword evidence="4" id="KW-1185">Reference proteome</keyword>
<name>A0AAD9NT69_RIDPI</name>
<evidence type="ECO:0000256" key="2">
    <source>
        <dbReference type="SAM" id="Phobius"/>
    </source>
</evidence>
<dbReference type="AlphaFoldDB" id="A0AAD9NT69"/>
<feature type="region of interest" description="Disordered" evidence="1">
    <location>
        <begin position="120"/>
        <end position="148"/>
    </location>
</feature>
<gene>
    <name evidence="3" type="ORF">NP493_541g02018</name>
</gene>
<sequence>METDLRYACVVAQAANSTWKGECDATGAGGTKRPTNDDGTTTTEGDRQCPCPTGETEDGAGKAEGSGMPTEGGVRGPKTASADSSDARVSEDATVMPCTAAGVESHPHVVSVATATTLLPTTTVSPPGVATSPAASNVSRSSSELTRGRCLPSPLHAVVYYQNRFVTIDGVTDCPVTAAPNIRLSTRSTSNLPAMNAIELDLTDSAGRKPTHGQAAAKFGQSVLAKLTRLLQDNRMAAGDAETPPKKEQGRSNPVLRKILNIIFLSTGIILLLAVVVVIIYTSISAFSRDTARLGERRTAGGCGYEWSIDEDRCNRGTN</sequence>
<proteinExistence type="predicted"/>
<accession>A0AAD9NT69</accession>
<feature type="compositionally biased region" description="Low complexity" evidence="1">
    <location>
        <begin position="120"/>
        <end position="143"/>
    </location>
</feature>
<feature type="region of interest" description="Disordered" evidence="1">
    <location>
        <begin position="18"/>
        <end position="92"/>
    </location>
</feature>
<dbReference type="Proteomes" id="UP001209878">
    <property type="component" value="Unassembled WGS sequence"/>
</dbReference>
<organism evidence="3 4">
    <name type="scientific">Ridgeia piscesae</name>
    <name type="common">Tubeworm</name>
    <dbReference type="NCBI Taxonomy" id="27915"/>
    <lineage>
        <taxon>Eukaryota</taxon>
        <taxon>Metazoa</taxon>
        <taxon>Spiralia</taxon>
        <taxon>Lophotrochozoa</taxon>
        <taxon>Annelida</taxon>
        <taxon>Polychaeta</taxon>
        <taxon>Sedentaria</taxon>
        <taxon>Canalipalpata</taxon>
        <taxon>Sabellida</taxon>
        <taxon>Siboglinidae</taxon>
        <taxon>Ridgeia</taxon>
    </lineage>
</organism>
<keyword evidence="2" id="KW-0472">Membrane</keyword>
<keyword evidence="2" id="KW-1133">Transmembrane helix</keyword>